<comment type="caution">
    <text evidence="3">The sequence shown here is derived from an EMBL/GenBank/DDBJ whole genome shotgun (WGS) entry which is preliminary data.</text>
</comment>
<protein>
    <recommendedName>
        <fullName evidence="2">ENTH domain-containing protein</fullName>
    </recommendedName>
</protein>
<dbReference type="AlphaFoldDB" id="A0A1J4KQ27"/>
<name>A0A1J4KQ27_9EUKA</name>
<dbReference type="Pfam" id="PF01417">
    <property type="entry name" value="ENTH"/>
    <property type="match status" value="1"/>
</dbReference>
<dbReference type="PANTHER" id="PTHR12276">
    <property type="entry name" value="EPSIN/ENT-RELATED"/>
    <property type="match status" value="1"/>
</dbReference>
<feature type="region of interest" description="Disordered" evidence="1">
    <location>
        <begin position="1"/>
        <end position="37"/>
    </location>
</feature>
<gene>
    <name evidence="3" type="ORF">TRFO_18980</name>
</gene>
<dbReference type="CDD" id="cd03571">
    <property type="entry name" value="ENTH"/>
    <property type="match status" value="1"/>
</dbReference>
<feature type="compositionally biased region" description="Polar residues" evidence="1">
    <location>
        <begin position="167"/>
        <end position="188"/>
    </location>
</feature>
<evidence type="ECO:0000259" key="2">
    <source>
        <dbReference type="PROSITE" id="PS50942"/>
    </source>
</evidence>
<dbReference type="InterPro" id="IPR008942">
    <property type="entry name" value="ENTH_VHS"/>
</dbReference>
<dbReference type="Gene3D" id="1.25.40.90">
    <property type="match status" value="1"/>
</dbReference>
<dbReference type="InterPro" id="IPR013809">
    <property type="entry name" value="ENTH"/>
</dbReference>
<feature type="compositionally biased region" description="Polar residues" evidence="1">
    <location>
        <begin position="258"/>
        <end position="271"/>
    </location>
</feature>
<dbReference type="EMBL" id="MLAK01000585">
    <property type="protein sequence ID" value="OHT11533.1"/>
    <property type="molecule type" value="Genomic_DNA"/>
</dbReference>
<dbReference type="OrthoDB" id="4033880at2759"/>
<keyword evidence="4" id="KW-1185">Reference proteome</keyword>
<feature type="compositionally biased region" description="Basic residues" evidence="1">
    <location>
        <begin position="1"/>
        <end position="28"/>
    </location>
</feature>
<reference evidence="3" key="1">
    <citation type="submission" date="2016-10" db="EMBL/GenBank/DDBJ databases">
        <authorList>
            <person name="Benchimol M."/>
            <person name="Almeida L.G."/>
            <person name="Vasconcelos A.T."/>
            <person name="Perreira-Neves A."/>
            <person name="Rosa I.A."/>
            <person name="Tasca T."/>
            <person name="Bogo M.R."/>
            <person name="de Souza W."/>
        </authorList>
    </citation>
    <scope>NUCLEOTIDE SEQUENCE [LARGE SCALE GENOMIC DNA]</scope>
    <source>
        <strain evidence="3">K</strain>
    </source>
</reference>
<dbReference type="GO" id="GO:0030276">
    <property type="term" value="F:clathrin binding"/>
    <property type="evidence" value="ECO:0007669"/>
    <property type="project" value="TreeGrafter"/>
</dbReference>
<dbReference type="GO" id="GO:0005543">
    <property type="term" value="F:phospholipid binding"/>
    <property type="evidence" value="ECO:0007669"/>
    <property type="project" value="TreeGrafter"/>
</dbReference>
<sequence>MKAWKWNKKKPIHPKVKKSSTTKAVKKATNKDKGFPSSTQLSQIAQLSYNQKDFKDITHIIWQRIKDHELHRTQKTLILLEYLLANGVQQFREDARSHAHLFQLLAETNLCHTGEDAANEAVVRAKARNIILLLNNDELYNSEREKAAKLSVSSVTNVMKTRKGKTVLTSINGNPQPARNDQPKSTPISPKLDSNPNPTNGSSDDSSDGENVPKATRQAIQPKRFDPVTGKTQFISNSPPPSGPPLYTAAPPPVNPQDFYSPQTQTQQRPANNFFDDNPITQPHSLPPSRPNPFGPDFNQQLQCVSPPIYQQTPQQQPNPFVQQQYQQQQPQPQHTGSALDDLMQLTIPQQQQPKPSPDDLYIGPAITTMGEPYHNQYY</sequence>
<dbReference type="PROSITE" id="PS50942">
    <property type="entry name" value="ENTH"/>
    <property type="match status" value="1"/>
</dbReference>
<dbReference type="GeneID" id="94835200"/>
<dbReference type="GO" id="GO:0005768">
    <property type="term" value="C:endosome"/>
    <property type="evidence" value="ECO:0007669"/>
    <property type="project" value="TreeGrafter"/>
</dbReference>
<dbReference type="SMART" id="SM00273">
    <property type="entry name" value="ENTH"/>
    <property type="match status" value="1"/>
</dbReference>
<dbReference type="PANTHER" id="PTHR12276:SF45">
    <property type="entry name" value="CLATHRIN INTERACTOR 1"/>
    <property type="match status" value="1"/>
</dbReference>
<feature type="compositionally biased region" description="Pro residues" evidence="1">
    <location>
        <begin position="285"/>
        <end position="294"/>
    </location>
</feature>
<evidence type="ECO:0000313" key="4">
    <source>
        <dbReference type="Proteomes" id="UP000179807"/>
    </source>
</evidence>
<feature type="compositionally biased region" description="Low complexity" evidence="1">
    <location>
        <begin position="307"/>
        <end position="334"/>
    </location>
</feature>
<accession>A0A1J4KQ27</accession>
<feature type="compositionally biased region" description="Pro residues" evidence="1">
    <location>
        <begin position="238"/>
        <end position="255"/>
    </location>
</feature>
<feature type="compositionally biased region" description="Low complexity" evidence="1">
    <location>
        <begin position="193"/>
        <end position="204"/>
    </location>
</feature>
<dbReference type="GO" id="GO:0006897">
    <property type="term" value="P:endocytosis"/>
    <property type="evidence" value="ECO:0007669"/>
    <property type="project" value="TreeGrafter"/>
</dbReference>
<dbReference type="GO" id="GO:0030125">
    <property type="term" value="C:clathrin vesicle coat"/>
    <property type="evidence" value="ECO:0007669"/>
    <property type="project" value="TreeGrafter"/>
</dbReference>
<dbReference type="SUPFAM" id="SSF48464">
    <property type="entry name" value="ENTH/VHS domain"/>
    <property type="match status" value="1"/>
</dbReference>
<dbReference type="Proteomes" id="UP000179807">
    <property type="component" value="Unassembled WGS sequence"/>
</dbReference>
<dbReference type="VEuPathDB" id="TrichDB:TRFO_18980"/>
<feature type="region of interest" description="Disordered" evidence="1">
    <location>
        <begin position="163"/>
        <end position="360"/>
    </location>
</feature>
<proteinExistence type="predicted"/>
<dbReference type="GO" id="GO:0005886">
    <property type="term" value="C:plasma membrane"/>
    <property type="evidence" value="ECO:0007669"/>
    <property type="project" value="TreeGrafter"/>
</dbReference>
<evidence type="ECO:0000313" key="3">
    <source>
        <dbReference type="EMBL" id="OHT11533.1"/>
    </source>
</evidence>
<feature type="domain" description="ENTH" evidence="2">
    <location>
        <begin position="13"/>
        <end position="144"/>
    </location>
</feature>
<dbReference type="RefSeq" id="XP_068364669.1">
    <property type="nucleotide sequence ID" value="XM_068500496.1"/>
</dbReference>
<organism evidence="3 4">
    <name type="scientific">Tritrichomonas foetus</name>
    <dbReference type="NCBI Taxonomy" id="1144522"/>
    <lineage>
        <taxon>Eukaryota</taxon>
        <taxon>Metamonada</taxon>
        <taxon>Parabasalia</taxon>
        <taxon>Tritrichomonadida</taxon>
        <taxon>Tritrichomonadidae</taxon>
        <taxon>Tritrichomonas</taxon>
    </lineage>
</organism>
<evidence type="ECO:0000256" key="1">
    <source>
        <dbReference type="SAM" id="MobiDB-lite"/>
    </source>
</evidence>